<keyword evidence="3" id="KW-0238">DNA-binding</keyword>
<dbReference type="InterPro" id="IPR036955">
    <property type="entry name" value="AP2/ERF_dom_sf"/>
</dbReference>
<keyword evidence="2" id="KW-0805">Transcription regulation</keyword>
<dbReference type="SMART" id="SM00380">
    <property type="entry name" value="AP2"/>
    <property type="match status" value="1"/>
</dbReference>
<dbReference type="PANTHER" id="PTHR32467:SF90">
    <property type="entry name" value="AP2-LIKE ETHYLENE-RESPONSIVE TRANSCRIPTION FACTOR AIL1"/>
    <property type="match status" value="1"/>
</dbReference>
<dbReference type="InterPro" id="IPR016177">
    <property type="entry name" value="DNA-bd_dom_sf"/>
</dbReference>
<dbReference type="SUPFAM" id="SSF54171">
    <property type="entry name" value="DNA-binding domain"/>
    <property type="match status" value="1"/>
</dbReference>
<comment type="subcellular location">
    <subcellularLocation>
        <location evidence="1">Nucleus</location>
    </subcellularLocation>
</comment>
<keyword evidence="4" id="KW-0804">Transcription</keyword>
<evidence type="ECO:0000313" key="8">
    <source>
        <dbReference type="EMBL" id="GAX78044.1"/>
    </source>
</evidence>
<dbReference type="EMBL" id="BEGY01000029">
    <property type="protein sequence ID" value="GAX78044.1"/>
    <property type="molecule type" value="Genomic_DNA"/>
</dbReference>
<dbReference type="CDD" id="cd00018">
    <property type="entry name" value="AP2"/>
    <property type="match status" value="1"/>
</dbReference>
<evidence type="ECO:0000256" key="2">
    <source>
        <dbReference type="ARBA" id="ARBA00023015"/>
    </source>
</evidence>
<evidence type="ECO:0000259" key="7">
    <source>
        <dbReference type="PROSITE" id="PS51032"/>
    </source>
</evidence>
<comment type="caution">
    <text evidence="8">The sequence shown here is derived from an EMBL/GenBank/DDBJ whole genome shotgun (WGS) entry which is preliminary data.</text>
</comment>
<evidence type="ECO:0000256" key="6">
    <source>
        <dbReference type="SAM" id="MobiDB-lite"/>
    </source>
</evidence>
<keyword evidence="5" id="KW-0539">Nucleus</keyword>
<feature type="region of interest" description="Disordered" evidence="6">
    <location>
        <begin position="479"/>
        <end position="498"/>
    </location>
</feature>
<reference evidence="8 9" key="1">
    <citation type="submission" date="2017-08" db="EMBL/GenBank/DDBJ databases">
        <title>Acidophilic green algal genome provides insights into adaptation to an acidic environment.</title>
        <authorList>
            <person name="Hirooka S."/>
            <person name="Hirose Y."/>
            <person name="Kanesaki Y."/>
            <person name="Higuchi S."/>
            <person name="Fujiwara T."/>
            <person name="Onuma R."/>
            <person name="Era A."/>
            <person name="Ohbayashi R."/>
            <person name="Uzuka A."/>
            <person name="Nozaki H."/>
            <person name="Yoshikawa H."/>
            <person name="Miyagishima S.Y."/>
        </authorList>
    </citation>
    <scope>NUCLEOTIDE SEQUENCE [LARGE SCALE GENOMIC DNA]</scope>
    <source>
        <strain evidence="8 9">NIES-2499</strain>
    </source>
</reference>
<dbReference type="PROSITE" id="PS51032">
    <property type="entry name" value="AP2_ERF"/>
    <property type="match status" value="1"/>
</dbReference>
<organism evidence="8 9">
    <name type="scientific">Chlamydomonas eustigma</name>
    <dbReference type="NCBI Taxonomy" id="1157962"/>
    <lineage>
        <taxon>Eukaryota</taxon>
        <taxon>Viridiplantae</taxon>
        <taxon>Chlorophyta</taxon>
        <taxon>core chlorophytes</taxon>
        <taxon>Chlorophyceae</taxon>
        <taxon>CS clade</taxon>
        <taxon>Chlamydomonadales</taxon>
        <taxon>Chlamydomonadaceae</taxon>
        <taxon>Chlamydomonas</taxon>
    </lineage>
</organism>
<name>A0A250X4N2_9CHLO</name>
<dbReference type="Gene3D" id="3.30.730.10">
    <property type="entry name" value="AP2/ERF domain"/>
    <property type="match status" value="1"/>
</dbReference>
<evidence type="ECO:0000256" key="1">
    <source>
        <dbReference type="ARBA" id="ARBA00004123"/>
    </source>
</evidence>
<evidence type="ECO:0000256" key="5">
    <source>
        <dbReference type="ARBA" id="ARBA00023242"/>
    </source>
</evidence>
<dbReference type="GO" id="GO:0005634">
    <property type="term" value="C:nucleus"/>
    <property type="evidence" value="ECO:0007669"/>
    <property type="project" value="UniProtKB-SubCell"/>
</dbReference>
<accession>A0A250X4N2</accession>
<dbReference type="OrthoDB" id="553249at2759"/>
<dbReference type="PANTHER" id="PTHR32467">
    <property type="entry name" value="AP2-LIKE ETHYLENE-RESPONSIVE TRANSCRIPTION FACTOR"/>
    <property type="match status" value="1"/>
</dbReference>
<dbReference type="AlphaFoldDB" id="A0A250X4N2"/>
<dbReference type="GO" id="GO:0003700">
    <property type="term" value="F:DNA-binding transcription factor activity"/>
    <property type="evidence" value="ECO:0007669"/>
    <property type="project" value="InterPro"/>
</dbReference>
<dbReference type="Proteomes" id="UP000232323">
    <property type="component" value="Unassembled WGS sequence"/>
</dbReference>
<feature type="domain" description="AP2/ERF" evidence="7">
    <location>
        <begin position="4"/>
        <end position="61"/>
    </location>
</feature>
<protein>
    <recommendedName>
        <fullName evidence="7">AP2/ERF domain-containing protein</fullName>
    </recommendedName>
</protein>
<evidence type="ECO:0000256" key="4">
    <source>
        <dbReference type="ARBA" id="ARBA00023163"/>
    </source>
</evidence>
<proteinExistence type="predicted"/>
<dbReference type="GO" id="GO:0003677">
    <property type="term" value="F:DNA binding"/>
    <property type="evidence" value="ECO:0007669"/>
    <property type="project" value="UniProtKB-KW"/>
</dbReference>
<keyword evidence="9" id="KW-1185">Reference proteome</keyword>
<gene>
    <name evidence="8" type="ORF">CEUSTIGMA_g5486.t1</name>
</gene>
<evidence type="ECO:0000313" key="9">
    <source>
        <dbReference type="Proteomes" id="UP000232323"/>
    </source>
</evidence>
<evidence type="ECO:0000256" key="3">
    <source>
        <dbReference type="ARBA" id="ARBA00023125"/>
    </source>
</evidence>
<dbReference type="InterPro" id="IPR001471">
    <property type="entry name" value="AP2/ERF_dom"/>
</dbReference>
<sequence length="507" mass="50339">MTSQFRGVTFSKKSAKWQAAINMGGTHVHLGTYVTEQEAAVAFDRAALIVRGPDKAKINFPVSNYQDTSGNLIIDPATAQKLQAAASAEKGVEGPDGMKKAKRKRVDMANGDFDDAGQLAYLTSLLGSGQFNPLDSSSGGQLLLQHYLQLASGVPVQQQKGKQAHVQASEAAAWTGFMSVAAAAVPSSPSGQGAQPGADGSYSIPSRLMGLVPHLGSKAMGVLWEQDGDAASGQSKQVGAAIWQNGSVLSRQLHPEEGAARDWLAGMIELLANATATAAGAVNGASSSLPPMILDAQQQQQQQQLLDLFTGSSVGGGNAAADALSAALAALVGGGQGVGTVGSSASQLGQDLPGMMAQTLAAAAEAGGMPGGAAGFNSLDLVALLAAAANSVASGPGQDAAQILAAGGMSGSGVEVLQQAAAAALTAVATGSAPADAATSSAPNTASLAEAAPLMMLAGLMHEDTAATAGGIMIQGTAAIPPPPPPLEHQPSGGGDRGTAALPLFRA</sequence>